<keyword evidence="4" id="KW-1185">Reference proteome</keyword>
<dbReference type="PROSITE" id="PS50157">
    <property type="entry name" value="ZINC_FINGER_C2H2_2"/>
    <property type="match status" value="1"/>
</dbReference>
<accession>A0AA40FQM9</accession>
<dbReference type="EMBL" id="JAHYIQ010000021">
    <property type="protein sequence ID" value="KAK1123206.1"/>
    <property type="molecule type" value="Genomic_DNA"/>
</dbReference>
<dbReference type="GO" id="GO:0008270">
    <property type="term" value="F:zinc ion binding"/>
    <property type="evidence" value="ECO:0007669"/>
    <property type="project" value="UniProtKB-KW"/>
</dbReference>
<reference evidence="3" key="1">
    <citation type="submission" date="2021-10" db="EMBL/GenBank/DDBJ databases">
        <title>Melipona bicolor Genome sequencing and assembly.</title>
        <authorList>
            <person name="Araujo N.S."/>
            <person name="Arias M.C."/>
        </authorList>
    </citation>
    <scope>NUCLEOTIDE SEQUENCE</scope>
    <source>
        <strain evidence="3">USP_2M_L1-L4_2017</strain>
        <tissue evidence="3">Whole body</tissue>
    </source>
</reference>
<protein>
    <recommendedName>
        <fullName evidence="2">C2H2-type domain-containing protein</fullName>
    </recommendedName>
</protein>
<sequence length="203" mass="23352">MSSAIKLGVTYRIVLKILTVDQINTIFDEIFVIFVPEYLQPADFSYTSVIDRRHRSYQKAGISANLYVEKQKFPCPTCSSVFSHKNNLYYHSKFECGQLPRFNCPYCVYRTKHVSNVRAHVRRKHPGNNVYAIDSKTEGNITNKKRTGHPKKLTPRGKKLIIREIKENPSIPASKLAAIVANSFGKYVHLELCRRFLRSNGFP</sequence>
<evidence type="ECO:0000256" key="1">
    <source>
        <dbReference type="PROSITE-ProRule" id="PRU00042"/>
    </source>
</evidence>
<dbReference type="InterPro" id="IPR013087">
    <property type="entry name" value="Znf_C2H2_type"/>
</dbReference>
<dbReference type="Gene3D" id="3.30.160.60">
    <property type="entry name" value="Classic Zinc Finger"/>
    <property type="match status" value="1"/>
</dbReference>
<keyword evidence="1" id="KW-0862">Zinc</keyword>
<proteinExistence type="predicted"/>
<feature type="domain" description="C2H2-type" evidence="2">
    <location>
        <begin position="73"/>
        <end position="100"/>
    </location>
</feature>
<name>A0AA40FQM9_9HYME</name>
<comment type="caution">
    <text evidence="3">The sequence shown here is derived from an EMBL/GenBank/DDBJ whole genome shotgun (WGS) entry which is preliminary data.</text>
</comment>
<organism evidence="3 4">
    <name type="scientific">Melipona bicolor</name>
    <dbReference type="NCBI Taxonomy" id="60889"/>
    <lineage>
        <taxon>Eukaryota</taxon>
        <taxon>Metazoa</taxon>
        <taxon>Ecdysozoa</taxon>
        <taxon>Arthropoda</taxon>
        <taxon>Hexapoda</taxon>
        <taxon>Insecta</taxon>
        <taxon>Pterygota</taxon>
        <taxon>Neoptera</taxon>
        <taxon>Endopterygota</taxon>
        <taxon>Hymenoptera</taxon>
        <taxon>Apocrita</taxon>
        <taxon>Aculeata</taxon>
        <taxon>Apoidea</taxon>
        <taxon>Anthophila</taxon>
        <taxon>Apidae</taxon>
        <taxon>Melipona</taxon>
    </lineage>
</organism>
<evidence type="ECO:0000259" key="2">
    <source>
        <dbReference type="PROSITE" id="PS50157"/>
    </source>
</evidence>
<evidence type="ECO:0000313" key="3">
    <source>
        <dbReference type="EMBL" id="KAK1123206.1"/>
    </source>
</evidence>
<keyword evidence="1" id="KW-0479">Metal-binding</keyword>
<dbReference type="SUPFAM" id="SSF57667">
    <property type="entry name" value="beta-beta-alpha zinc fingers"/>
    <property type="match status" value="1"/>
</dbReference>
<dbReference type="Proteomes" id="UP001177670">
    <property type="component" value="Unassembled WGS sequence"/>
</dbReference>
<gene>
    <name evidence="3" type="ORF">K0M31_008839</name>
</gene>
<dbReference type="SMART" id="SM00355">
    <property type="entry name" value="ZnF_C2H2"/>
    <property type="match status" value="2"/>
</dbReference>
<keyword evidence="1" id="KW-0863">Zinc-finger</keyword>
<dbReference type="InterPro" id="IPR036236">
    <property type="entry name" value="Znf_C2H2_sf"/>
</dbReference>
<dbReference type="AlphaFoldDB" id="A0AA40FQM9"/>
<evidence type="ECO:0000313" key="4">
    <source>
        <dbReference type="Proteomes" id="UP001177670"/>
    </source>
</evidence>